<keyword evidence="1" id="KW-1133">Transmembrane helix</keyword>
<comment type="caution">
    <text evidence="2">The sequence shown here is derived from an EMBL/GenBank/DDBJ whole genome shotgun (WGS) entry which is preliminary data.</text>
</comment>
<dbReference type="AlphaFoldDB" id="A0A948S0V1"/>
<proteinExistence type="predicted"/>
<feature type="transmembrane region" description="Helical" evidence="1">
    <location>
        <begin position="21"/>
        <end position="38"/>
    </location>
</feature>
<accession>A0A948S0V1</accession>
<name>A0A948S0V1_UNCEI</name>
<dbReference type="EMBL" id="JAHJDP010000100">
    <property type="protein sequence ID" value="MBU2692787.1"/>
    <property type="molecule type" value="Genomic_DNA"/>
</dbReference>
<feature type="transmembrane region" description="Helical" evidence="1">
    <location>
        <begin position="255"/>
        <end position="274"/>
    </location>
</feature>
<reference evidence="2" key="1">
    <citation type="submission" date="2021-05" db="EMBL/GenBank/DDBJ databases">
        <title>Energy efficiency and biological interactions define the core microbiome of deep oligotrophic groundwater.</title>
        <authorList>
            <person name="Mehrshad M."/>
            <person name="Lopez-Fernandez M."/>
            <person name="Bell E."/>
            <person name="Bernier-Latmani R."/>
            <person name="Bertilsson S."/>
            <person name="Dopson M."/>
        </authorList>
    </citation>
    <scope>NUCLEOTIDE SEQUENCE</scope>
    <source>
        <strain evidence="2">Modern_marine.mb.64</strain>
    </source>
</reference>
<evidence type="ECO:0000313" key="2">
    <source>
        <dbReference type="EMBL" id="MBU2692787.1"/>
    </source>
</evidence>
<protein>
    <recommendedName>
        <fullName evidence="4">CHASE2 domain-containing protein</fullName>
    </recommendedName>
</protein>
<dbReference type="Proteomes" id="UP000777784">
    <property type="component" value="Unassembled WGS sequence"/>
</dbReference>
<organism evidence="2 3">
    <name type="scientific">Eiseniibacteriota bacterium</name>
    <dbReference type="NCBI Taxonomy" id="2212470"/>
    <lineage>
        <taxon>Bacteria</taxon>
        <taxon>Candidatus Eiseniibacteriota</taxon>
    </lineage>
</organism>
<evidence type="ECO:0000256" key="1">
    <source>
        <dbReference type="SAM" id="Phobius"/>
    </source>
</evidence>
<evidence type="ECO:0000313" key="3">
    <source>
        <dbReference type="Proteomes" id="UP000777784"/>
    </source>
</evidence>
<keyword evidence="1" id="KW-0812">Transmembrane</keyword>
<gene>
    <name evidence="2" type="ORF">KJ970_17860</name>
</gene>
<sequence>MADLHSSKHWYDYLLGIDRRWVYAVMAIAVIIPAIKSFDVPVGISSEVRNVFEYVDGLKPGDVILLGVDYEPSTLAELHPMSEAILSQAFEKDVKVILTTLSQFGPAMADEIITRIAHEYGKEHGVDYTFLGYKPYPAITILAMGTDFRVPFPTDYYGTEIDSIPMMQDLHNYDDVECVISIASGNSADFWIQYGNAKYGVQVALGVTGVMATDYYPYLQSKQLFGLIPGIKGAAEYETLRGKKGDASRAMPYQVTSHIAILLFMIVANIGYVTQRRAQHRAGMMR</sequence>
<evidence type="ECO:0008006" key="4">
    <source>
        <dbReference type="Google" id="ProtNLM"/>
    </source>
</evidence>
<keyword evidence="1" id="KW-0472">Membrane</keyword>